<dbReference type="PANTHER" id="PTHR45638:SF11">
    <property type="entry name" value="CYCLIC NUCLEOTIDE-GATED CATION CHANNEL SUBUNIT A"/>
    <property type="match status" value="1"/>
</dbReference>
<dbReference type="GO" id="GO:0044877">
    <property type="term" value="F:protein-containing complex binding"/>
    <property type="evidence" value="ECO:0007669"/>
    <property type="project" value="TreeGrafter"/>
</dbReference>
<dbReference type="InterPro" id="IPR000595">
    <property type="entry name" value="cNMP-bd_dom"/>
</dbReference>
<dbReference type="PROSITE" id="PS00888">
    <property type="entry name" value="CNMP_BINDING_1"/>
    <property type="match status" value="1"/>
</dbReference>
<dbReference type="InterPro" id="IPR018490">
    <property type="entry name" value="cNMP-bd_dom_sf"/>
</dbReference>
<dbReference type="InterPro" id="IPR018488">
    <property type="entry name" value="cNMP-bd_CS"/>
</dbReference>
<dbReference type="SMART" id="SM00100">
    <property type="entry name" value="cNMP"/>
    <property type="match status" value="1"/>
</dbReference>
<keyword evidence="4" id="KW-1133">Transmembrane helix</keyword>
<dbReference type="InterPro" id="IPR014710">
    <property type="entry name" value="RmlC-like_jellyroll"/>
</dbReference>
<accession>A0A7S1LJZ2</accession>
<keyword evidence="7" id="KW-1071">Ligand-gated ion channel</keyword>
<gene>
    <name evidence="10" type="ORF">NDES1114_LOCUS9822</name>
</gene>
<evidence type="ECO:0000256" key="6">
    <source>
        <dbReference type="ARBA" id="ARBA00023136"/>
    </source>
</evidence>
<evidence type="ECO:0000256" key="3">
    <source>
        <dbReference type="ARBA" id="ARBA00022692"/>
    </source>
</evidence>
<evidence type="ECO:0000256" key="8">
    <source>
        <dbReference type="ARBA" id="ARBA00023303"/>
    </source>
</evidence>
<reference evidence="10" key="1">
    <citation type="submission" date="2021-01" db="EMBL/GenBank/DDBJ databases">
        <authorList>
            <person name="Corre E."/>
            <person name="Pelletier E."/>
            <person name="Niang G."/>
            <person name="Scheremetjew M."/>
            <person name="Finn R."/>
            <person name="Kale V."/>
            <person name="Holt S."/>
            <person name="Cochrane G."/>
            <person name="Meng A."/>
            <person name="Brown T."/>
            <person name="Cohen L."/>
        </authorList>
    </citation>
    <scope>NUCLEOTIDE SEQUENCE</scope>
    <source>
        <strain evidence="10">CCAP 1951/1</strain>
    </source>
</reference>
<keyword evidence="6" id="KW-0472">Membrane</keyword>
<dbReference type="SUPFAM" id="SSF51206">
    <property type="entry name" value="cAMP-binding domain-like"/>
    <property type="match status" value="1"/>
</dbReference>
<keyword evidence="5" id="KW-0406">Ion transport</keyword>
<dbReference type="GO" id="GO:0016020">
    <property type="term" value="C:membrane"/>
    <property type="evidence" value="ECO:0007669"/>
    <property type="project" value="UniProtKB-SubCell"/>
</dbReference>
<comment type="subcellular location">
    <subcellularLocation>
        <location evidence="1">Membrane</location>
        <topology evidence="1">Multi-pass membrane protein</topology>
    </subcellularLocation>
</comment>
<name>A0A7S1LJZ2_NEODS</name>
<evidence type="ECO:0000259" key="9">
    <source>
        <dbReference type="PROSITE" id="PS50042"/>
    </source>
</evidence>
<protein>
    <recommendedName>
        <fullName evidence="9">Cyclic nucleotide-binding domain-containing protein</fullName>
    </recommendedName>
</protein>
<evidence type="ECO:0000256" key="5">
    <source>
        <dbReference type="ARBA" id="ARBA00023065"/>
    </source>
</evidence>
<evidence type="ECO:0000313" key="10">
    <source>
        <dbReference type="EMBL" id="CAD9106183.1"/>
    </source>
</evidence>
<evidence type="ECO:0000256" key="2">
    <source>
        <dbReference type="ARBA" id="ARBA00022448"/>
    </source>
</evidence>
<evidence type="ECO:0000256" key="4">
    <source>
        <dbReference type="ARBA" id="ARBA00022989"/>
    </source>
</evidence>
<organism evidence="10">
    <name type="scientific">Neobodo designis</name>
    <name type="common">Flagellated protozoan</name>
    <name type="synonym">Bodo designis</name>
    <dbReference type="NCBI Taxonomy" id="312471"/>
    <lineage>
        <taxon>Eukaryota</taxon>
        <taxon>Discoba</taxon>
        <taxon>Euglenozoa</taxon>
        <taxon>Kinetoplastea</taxon>
        <taxon>Metakinetoplastina</taxon>
        <taxon>Neobodonida</taxon>
        <taxon>Neobodo</taxon>
    </lineage>
</organism>
<dbReference type="Pfam" id="PF00027">
    <property type="entry name" value="cNMP_binding"/>
    <property type="match status" value="1"/>
</dbReference>
<evidence type="ECO:0000256" key="7">
    <source>
        <dbReference type="ARBA" id="ARBA00023286"/>
    </source>
</evidence>
<dbReference type="EMBL" id="HBGF01015011">
    <property type="protein sequence ID" value="CAD9106183.1"/>
    <property type="molecule type" value="Transcribed_RNA"/>
</dbReference>
<dbReference type="PROSITE" id="PS50042">
    <property type="entry name" value="CNMP_BINDING_3"/>
    <property type="match status" value="1"/>
</dbReference>
<evidence type="ECO:0000256" key="1">
    <source>
        <dbReference type="ARBA" id="ARBA00004141"/>
    </source>
</evidence>
<keyword evidence="8" id="KW-0407">Ion channel</keyword>
<dbReference type="CDD" id="cd00038">
    <property type="entry name" value="CAP_ED"/>
    <property type="match status" value="1"/>
</dbReference>
<dbReference type="PANTHER" id="PTHR45638">
    <property type="entry name" value="CYCLIC NUCLEOTIDE-GATED CATION CHANNEL SUBUNIT A"/>
    <property type="match status" value="1"/>
</dbReference>
<dbReference type="Gene3D" id="2.60.120.10">
    <property type="entry name" value="Jelly Rolls"/>
    <property type="match status" value="1"/>
</dbReference>
<sequence>MSTMTAFATSFLTSDGVLEQEASQMRQMVFAMLEHYDIPWEVQKEVIAAVPALLEAEHEHHFKDLTAKLPDFVGKKVEGYMRCRMLLTVPLFATFEDRREALLALGKLLQQQFRPPGDVIIHQGTFGTDMFFLRRGVVHVVLCDDAELWDDDESDSNSIDPEAIARRGRTVAALQTGAFFGEIELLKDTPRRASVIAVTMCELLCLSRTDFLVFVTQYPDVALRLRESLLASEAFADREDDRQELARSTGRAVVEDADAVEVSGPLASLPEQE</sequence>
<dbReference type="AlphaFoldDB" id="A0A7S1LJZ2"/>
<keyword evidence="2" id="KW-0813">Transport</keyword>
<dbReference type="InterPro" id="IPR050866">
    <property type="entry name" value="CNG_cation_channel"/>
</dbReference>
<proteinExistence type="predicted"/>
<feature type="domain" description="Cyclic nucleotide-binding" evidence="9">
    <location>
        <begin position="108"/>
        <end position="232"/>
    </location>
</feature>
<dbReference type="GO" id="GO:0005221">
    <property type="term" value="F:intracellularly cyclic nucleotide-activated monoatomic cation channel activity"/>
    <property type="evidence" value="ECO:0007669"/>
    <property type="project" value="InterPro"/>
</dbReference>
<keyword evidence="3" id="KW-0812">Transmembrane</keyword>